<name>A0A381NI80_9ZZZZ</name>
<organism evidence="1">
    <name type="scientific">marine metagenome</name>
    <dbReference type="NCBI Taxonomy" id="408172"/>
    <lineage>
        <taxon>unclassified sequences</taxon>
        <taxon>metagenomes</taxon>
        <taxon>ecological metagenomes</taxon>
    </lineage>
</organism>
<gene>
    <name evidence="1" type="ORF">METZ01_LOCUS7081</name>
</gene>
<accession>A0A381NI80</accession>
<dbReference type="EMBL" id="UINC01000376">
    <property type="protein sequence ID" value="SUZ54227.1"/>
    <property type="molecule type" value="Genomic_DNA"/>
</dbReference>
<evidence type="ECO:0000313" key="1">
    <source>
        <dbReference type="EMBL" id="SUZ54227.1"/>
    </source>
</evidence>
<protein>
    <submittedName>
        <fullName evidence="1">Uncharacterized protein</fullName>
    </submittedName>
</protein>
<reference evidence="1" key="1">
    <citation type="submission" date="2018-05" db="EMBL/GenBank/DDBJ databases">
        <authorList>
            <person name="Lanie J.A."/>
            <person name="Ng W.-L."/>
            <person name="Kazmierczak K.M."/>
            <person name="Andrzejewski T.M."/>
            <person name="Davidsen T.M."/>
            <person name="Wayne K.J."/>
            <person name="Tettelin H."/>
            <person name="Glass J.I."/>
            <person name="Rusch D."/>
            <person name="Podicherti R."/>
            <person name="Tsui H.-C.T."/>
            <person name="Winkler M.E."/>
        </authorList>
    </citation>
    <scope>NUCLEOTIDE SEQUENCE</scope>
</reference>
<dbReference type="AlphaFoldDB" id="A0A381NI80"/>
<proteinExistence type="predicted"/>
<sequence length="37" mass="4313">MFVFYFRHVATNRIITGRSMKNNTPAAVDFQDVVKTH</sequence>